<dbReference type="GO" id="GO:0016779">
    <property type="term" value="F:nucleotidyltransferase activity"/>
    <property type="evidence" value="ECO:0007669"/>
    <property type="project" value="UniProtKB-KW"/>
</dbReference>
<name>A0A6P4F8B4_DRORH</name>
<keyword evidence="6" id="KW-0479">Metal-binding</keyword>
<feature type="domain" description="Mab-21-like nucleotidyltransferase" evidence="13">
    <location>
        <begin position="60"/>
        <end position="244"/>
    </location>
</feature>
<evidence type="ECO:0000256" key="11">
    <source>
        <dbReference type="ARBA" id="ARBA00023211"/>
    </source>
</evidence>
<dbReference type="SMART" id="SM01265">
    <property type="entry name" value="Mab-21"/>
    <property type="match status" value="1"/>
</dbReference>
<dbReference type="Pfam" id="PF03281">
    <property type="entry name" value="Mab-21"/>
    <property type="match status" value="1"/>
</dbReference>
<comment type="similarity">
    <text evidence="3">Belongs to the mab-21 family.</text>
</comment>
<comment type="cofactor">
    <cofactor evidence="2">
        <name>Mg(2+)</name>
        <dbReference type="ChEBI" id="CHEBI:18420"/>
    </cofactor>
</comment>
<feature type="domain" description="Mab-21-like HhH/H2TH-like" evidence="14">
    <location>
        <begin position="248"/>
        <end position="343"/>
    </location>
</feature>
<evidence type="ECO:0000256" key="4">
    <source>
        <dbReference type="ARBA" id="ARBA00022679"/>
    </source>
</evidence>
<keyword evidence="4" id="KW-0808">Transferase</keyword>
<dbReference type="Proteomes" id="UP001652680">
    <property type="component" value="Unassembled WGS sequence"/>
</dbReference>
<feature type="region of interest" description="Disordered" evidence="12">
    <location>
        <begin position="367"/>
        <end position="536"/>
    </location>
</feature>
<reference evidence="15" key="3">
    <citation type="submission" date="2025-05" db="UniProtKB">
        <authorList>
            <consortium name="EnsemblMetazoa"/>
        </authorList>
    </citation>
    <scope>IDENTIFICATION</scope>
</reference>
<comment type="cofactor">
    <cofactor evidence="1">
        <name>Mn(2+)</name>
        <dbReference type="ChEBI" id="CHEBI:29035"/>
    </cofactor>
</comment>
<feature type="compositionally biased region" description="Polar residues" evidence="12">
    <location>
        <begin position="511"/>
        <end position="536"/>
    </location>
</feature>
<dbReference type="AlphaFoldDB" id="A0A6P4F8B4"/>
<evidence type="ECO:0000259" key="14">
    <source>
        <dbReference type="Pfam" id="PF20266"/>
    </source>
</evidence>
<dbReference type="OrthoDB" id="7249367at2759"/>
<dbReference type="PANTHER" id="PTHR10656:SF42">
    <property type="entry name" value="CYCLIC GMP-AMP SYNTHASE-LIKE PROTEIN-RELATED"/>
    <property type="match status" value="1"/>
</dbReference>
<dbReference type="CTD" id="36744"/>
<dbReference type="Gene3D" id="3.30.460.90">
    <property type="match status" value="1"/>
</dbReference>
<evidence type="ECO:0000313" key="15">
    <source>
        <dbReference type="EnsemblMetazoa" id="XP_016985304.1"/>
    </source>
</evidence>
<keyword evidence="7" id="KW-0547">Nucleotide-binding</keyword>
<evidence type="ECO:0000256" key="8">
    <source>
        <dbReference type="ARBA" id="ARBA00022840"/>
    </source>
</evidence>
<evidence type="ECO:0000313" key="17">
    <source>
        <dbReference type="RefSeq" id="XP_016985304.1"/>
    </source>
</evidence>
<evidence type="ECO:0000256" key="3">
    <source>
        <dbReference type="ARBA" id="ARBA00008307"/>
    </source>
</evidence>
<feature type="compositionally biased region" description="Polar residues" evidence="12">
    <location>
        <begin position="492"/>
        <end position="504"/>
    </location>
</feature>
<keyword evidence="16" id="KW-1185">Reference proteome</keyword>
<evidence type="ECO:0000256" key="2">
    <source>
        <dbReference type="ARBA" id="ARBA00001946"/>
    </source>
</evidence>
<dbReference type="InterPro" id="IPR046903">
    <property type="entry name" value="Mab-21-like_nuc_Trfase"/>
</dbReference>
<dbReference type="GO" id="GO:0005524">
    <property type="term" value="F:ATP binding"/>
    <property type="evidence" value="ECO:0007669"/>
    <property type="project" value="UniProtKB-KW"/>
</dbReference>
<dbReference type="GO" id="GO:0046872">
    <property type="term" value="F:metal ion binding"/>
    <property type="evidence" value="ECO:0007669"/>
    <property type="project" value="UniProtKB-KW"/>
</dbReference>
<dbReference type="RefSeq" id="XP_016985304.1">
    <property type="nucleotide sequence ID" value="XM_017129815.1"/>
</dbReference>
<accession>A0A6P4F8B4</accession>
<dbReference type="Pfam" id="PF20266">
    <property type="entry name" value="Mab-21_C"/>
    <property type="match status" value="1"/>
</dbReference>
<protein>
    <submittedName>
        <fullName evidence="17">Uncharacterized protein LOC108048876</fullName>
    </submittedName>
</protein>
<keyword evidence="9" id="KW-0460">Magnesium</keyword>
<evidence type="ECO:0000256" key="6">
    <source>
        <dbReference type="ARBA" id="ARBA00022723"/>
    </source>
</evidence>
<keyword evidence="11" id="KW-0464">Manganese</keyword>
<evidence type="ECO:0000256" key="7">
    <source>
        <dbReference type="ARBA" id="ARBA00022741"/>
    </source>
</evidence>
<evidence type="ECO:0000256" key="1">
    <source>
        <dbReference type="ARBA" id="ARBA00001936"/>
    </source>
</evidence>
<evidence type="ECO:0000313" key="16">
    <source>
        <dbReference type="Proteomes" id="UP001652680"/>
    </source>
</evidence>
<gene>
    <name evidence="17" type="primary">LOC108048876</name>
    <name evidence="15" type="synonym">108048876</name>
</gene>
<keyword evidence="8" id="KW-0067">ATP-binding</keyword>
<evidence type="ECO:0000256" key="5">
    <source>
        <dbReference type="ARBA" id="ARBA00022695"/>
    </source>
</evidence>
<dbReference type="PANTHER" id="PTHR10656">
    <property type="entry name" value="CELL FATE DETERMINING PROTEIN MAB21-RELATED"/>
    <property type="match status" value="1"/>
</dbReference>
<dbReference type="GeneID" id="108048876"/>
<dbReference type="EnsemblMetazoa" id="XM_017129815.2">
    <property type="protein sequence ID" value="XP_016985304.1"/>
    <property type="gene ID" value="LOC108048876"/>
</dbReference>
<keyword evidence="5" id="KW-0548">Nucleotidyltransferase</keyword>
<evidence type="ECO:0000256" key="12">
    <source>
        <dbReference type="SAM" id="MobiDB-lite"/>
    </source>
</evidence>
<evidence type="ECO:0000256" key="10">
    <source>
        <dbReference type="ARBA" id="ARBA00023134"/>
    </source>
</evidence>
<dbReference type="Gene3D" id="1.10.1410.40">
    <property type="match status" value="1"/>
</dbReference>
<evidence type="ECO:0000256" key="9">
    <source>
        <dbReference type="ARBA" id="ARBA00022842"/>
    </source>
</evidence>
<organism evidence="17">
    <name type="scientific">Drosophila rhopaloa</name>
    <name type="common">Fruit fly</name>
    <dbReference type="NCBI Taxonomy" id="1041015"/>
    <lineage>
        <taxon>Eukaryota</taxon>
        <taxon>Metazoa</taxon>
        <taxon>Ecdysozoa</taxon>
        <taxon>Arthropoda</taxon>
        <taxon>Hexapoda</taxon>
        <taxon>Insecta</taxon>
        <taxon>Pterygota</taxon>
        <taxon>Neoptera</taxon>
        <taxon>Endopterygota</taxon>
        <taxon>Diptera</taxon>
        <taxon>Brachycera</taxon>
        <taxon>Muscomorpha</taxon>
        <taxon>Ephydroidea</taxon>
        <taxon>Drosophilidae</taxon>
        <taxon>Drosophila</taxon>
        <taxon>Sophophora</taxon>
    </lineage>
</organism>
<dbReference type="GO" id="GO:0005525">
    <property type="term" value="F:GTP binding"/>
    <property type="evidence" value="ECO:0007669"/>
    <property type="project" value="UniProtKB-KW"/>
</dbReference>
<reference evidence="17" key="2">
    <citation type="submission" date="2025-04" db="UniProtKB">
        <authorList>
            <consortium name="RefSeq"/>
        </authorList>
    </citation>
    <scope>IDENTIFICATION</scope>
</reference>
<evidence type="ECO:0000259" key="13">
    <source>
        <dbReference type="Pfam" id="PF03281"/>
    </source>
</evidence>
<reference evidence="16" key="1">
    <citation type="journal article" date="2021" name="Elife">
        <title>Highly contiguous assemblies of 101 drosophilid genomes.</title>
        <authorList>
            <person name="Kim B.Y."/>
            <person name="Wang J.R."/>
            <person name="Miller D.E."/>
            <person name="Barmina O."/>
            <person name="Delaney E."/>
            <person name="Thompson A."/>
            <person name="Comeault A.A."/>
            <person name="Peede D."/>
            <person name="D'Agostino E.R."/>
            <person name="Pelaez J."/>
            <person name="Aguilar J.M."/>
            <person name="Haji D."/>
            <person name="Matsunaga T."/>
            <person name="Armstrong E.E."/>
            <person name="Zych M."/>
            <person name="Ogawa Y."/>
            <person name="Stamenkovic-Radak M."/>
            <person name="Jelic M."/>
            <person name="Veselinovic M.S."/>
            <person name="Tanaskovic M."/>
            <person name="Eric P."/>
            <person name="Gao J.J."/>
            <person name="Katoh T.K."/>
            <person name="Toda M.J."/>
            <person name="Watabe H."/>
            <person name="Watada M."/>
            <person name="Davis J.S."/>
            <person name="Moyle L.C."/>
            <person name="Manoli G."/>
            <person name="Bertolini E."/>
            <person name="Kostal V."/>
            <person name="Hawley R.S."/>
            <person name="Takahashi A."/>
            <person name="Jones C.D."/>
            <person name="Price D.K."/>
            <person name="Whiteman N."/>
            <person name="Kopp A."/>
            <person name="Matute D.R."/>
            <person name="Petrov D.A."/>
        </authorList>
    </citation>
    <scope>NUCLEOTIDE SEQUENCE [LARGE SCALE GENOMIC DNA]</scope>
</reference>
<dbReference type="InterPro" id="IPR024810">
    <property type="entry name" value="MAB21L/cGLR"/>
</dbReference>
<keyword evidence="10" id="KW-0342">GTP-binding</keyword>
<dbReference type="InterPro" id="IPR046906">
    <property type="entry name" value="Mab-21_HhH/H2TH-like"/>
</dbReference>
<sequence>MARNLEDSLIQANADFVNFDQHRKEYTTHYNALRDKLYTEWKGSDVLGKLVNGYTLGGGYGDNLKVSMPDEFDLVIHLVFPENDKIKVRADPRKPGNVILDMTEVMETIRNHHRAVFQLLQKIVNGKNELLEDKLQSSLQGLMSQAINKMGNQIEVDGVVSPICYKKCGPAHTIFVKGRYEYSVDFVPAIKLSAAQSVLAKAQKEHFGQTPHWDAIPKPMKPAQNNNPSFRASYYDAERRLLHGKNNLKNAIRLLKQHRNTKNNMGNLKSYYIKTLFLWEVTVQNDSYWQKPLKEILIEMLDKLGRTLALTSAKGKLLFFWDPKLDMFADLTENQRTDMYNCVIRSGYIFRRGDGNLTDDIKDNVKGSFTNNKDKGAENKPANGQGKKTGADAQTENKLKLKVETTPGSKLNPKPNEPKKTVAAKVQPAPAKQNQKPNEQKKPVEAKNGLKAKVKAEPVKPNPKPNEQKAAKVATSPVQANQPKPNPPVAVKQQQPANSSNPNGNGAKPKTNVNGNGDSKAQPPSSEKQNSNCLIN</sequence>
<proteinExistence type="inferred from homology"/>